<evidence type="ECO:0000256" key="6">
    <source>
        <dbReference type="ARBA" id="ARBA00022840"/>
    </source>
</evidence>
<dbReference type="GO" id="GO:0008574">
    <property type="term" value="F:plus-end-directed microtubule motor activity"/>
    <property type="evidence" value="ECO:0007669"/>
    <property type="project" value="TreeGrafter"/>
</dbReference>
<dbReference type="KEGG" id="muo:115470123"/>
<dbReference type="RefSeq" id="XP_030058911.1">
    <property type="nucleotide sequence ID" value="XM_030203051.1"/>
</dbReference>
<keyword evidence="2" id="KW-0963">Cytoplasm</keyword>
<evidence type="ECO:0000256" key="7">
    <source>
        <dbReference type="ARBA" id="ARBA00023054"/>
    </source>
</evidence>
<evidence type="ECO:0000256" key="5">
    <source>
        <dbReference type="ARBA" id="ARBA00022741"/>
    </source>
</evidence>
<dbReference type="RefSeq" id="XP_030058912.1">
    <property type="nucleotide sequence ID" value="XM_030203052.1"/>
</dbReference>
<feature type="binding site" evidence="10">
    <location>
        <begin position="156"/>
        <end position="163"/>
    </location>
    <ligand>
        <name>ATP</name>
        <dbReference type="ChEBI" id="CHEBI:30616"/>
    </ligand>
</feature>
<feature type="compositionally biased region" description="Polar residues" evidence="12">
    <location>
        <begin position="1682"/>
        <end position="1693"/>
    </location>
</feature>
<dbReference type="GO" id="GO:0005524">
    <property type="term" value="F:ATP binding"/>
    <property type="evidence" value="ECO:0007669"/>
    <property type="project" value="UniProtKB-UniRule"/>
</dbReference>
<keyword evidence="4" id="KW-0493">Microtubule</keyword>
<feature type="coiled-coil region" evidence="11">
    <location>
        <begin position="1172"/>
        <end position="1359"/>
    </location>
</feature>
<keyword evidence="6 10" id="KW-0067">ATP-binding</keyword>
<sequence length="1780" mass="204407">MEPHGNQLAPLRPSYMTGTADCLRTDPVQVEDLRTNLLEEFSLVCLSSAPSQRNSVEGREPLQVYVRVKPFSAVEIEQNESRDCITIQDNSSILLKAPRNSMDRLSEKDCTQLAQKFTFSRVFGPETTQAEFFEGTVRESVKEFLEGQNRLIFTYGVTNAGKTYTFQGTPNDVGILPRSMNMLFDSIQGRLYSRMDLKPQRCRDYIRLTDDQVKNEIEAKNAILRQMKEADHNKIASETTDSSLEGGLQNSNVLSGMEEPLKESDPLGLGVENSVKFSIWVSFCEIYNECIYDLLDPISSDKLNKRKTLRLAQDIKGCSFIKDLHWIQVSNSKEAHKLLNLGKKYQSIACTKLNSVSSRSHSIFTIRLLRIEDADGPRVTRISELSLCDLAGSERCTKTQNEGHRLKESGNINTSLLILGKCINALKNSQQSKLQQHVPFRESKLTHYLQSFFCGKGKICTIVNISQSASSYDETLNVLKFSAVAQKVLILDTSKLPQAASLGQKKSARDVSFIINNVENKMWASRKRVTVQWDSLLEDVMEDEGHDDSMEEVFEDQEQETCLEEDTVSEEVEKNEENEIVLKMEEYQRLLHLIEDLRNKLKNEKKEKLFMELKIREEVAKEFTEHFIQQENNFSEYLEREREVLEDRCDERVQILKNLITESTKEGSTVEEGIDSESLSTQLPTKVSFMKEAGDLPLENFIDCVQSDLTIIKKQAMEARLHISSISDPQEAIVDFENKLAQTGDELAKTKEELAKKTCELEEHMTKMSINTVQLEEAAKKIASQNTRIEDLISIVSEKENVITKLQDLVSYWEKKMEDYDKTVNNIKGEVLKFNGKFLNDNIQLDESKENSEALGRKRLPVQHASEEQPPTKRVPTSTTYSTPTADQDKLEKIHDFSGKTSMMILQEKLEGQLTVVPKELEKEKAEKQELNAQLTKWQLAHSVSEKKALEFSEEVEQLKSSYGKLISELQTQKEIIKDKDEKVKKLLEDAEDNKQHISEKVSQIKAMQFKIDELGKLVDDSKTVDVDAINLKDFLESERDHKEKTQLTYSQTYTDLEITHATSAAQECAFHHAIEGLWKECQRLVKASSHKNHQICELEKQLVDLRKEVDEHDKNKLKLSEITVMTELLKKKENLVAHLEESLLESTRLLEAEKQCVFEANAKESELTKQVNDYQVQLHKLEYLLETYKANNDQLGKMEKKLKEKDCAVLDLEKNLESMQEKYQHLEKRNIELNEQEIKLEDLQNKLQSVQHSLQEKNREEEIKKEENEHLKKELEDSSAQVQTLTIDLQRKDEEYTDLKEKLADAKKQIQQVEKEVSTMREETKLLTNKVNEYEKSKEHMSRELDIKQRTIQQFKKEQLANEKVEEVSKLYHDACEDLHAKEKLVEDMRLTLIEQEQTQMEQDRVLEAKVEENTKLAVELKGFKQRYKELENFRNNGESTKAYAGQEASNAETVSTEMIMLQNKLKELEEKYSTDRKKWLEEKMVLITQAKEAEQQRNKEMRKFVEDRERHTKLQTEVEAVSAQLLAKDQDLQKWREERDQLVAALEVQLKTLLSSNIEKDKEIKKLRVSSAEGKEKEKPTVTKELRSQMMERNEAIKELKQLSDEKSFKTLQAVGSTVTETEDHALIQQPGEVQVTSNDVAEQSLQLNGKHSKEAEAASQCSSNSISSGNESEGHSETVLDSSEVSNESGRVSRFPKPELEIHFTPLQPNKMAVKHQGSALPVMVKISRTARKRKSSEMDEDMVKSENRKNATLSSTISTPPLQYNTATNKEEKSAG</sequence>
<protein>
    <submittedName>
        <fullName evidence="15 16">Kinesin-like protein KIF20B</fullName>
    </submittedName>
</protein>
<dbReference type="PROSITE" id="PS00411">
    <property type="entry name" value="KINESIN_MOTOR_1"/>
    <property type="match status" value="1"/>
</dbReference>
<evidence type="ECO:0000256" key="10">
    <source>
        <dbReference type="PROSITE-ProRule" id="PRU00283"/>
    </source>
</evidence>
<accession>A0A6P7XTY1</accession>
<dbReference type="PROSITE" id="PS50067">
    <property type="entry name" value="KINESIN_MOTOR_2"/>
    <property type="match status" value="1"/>
</dbReference>
<keyword evidence="3" id="KW-0597">Phosphoprotein</keyword>
<dbReference type="Gene3D" id="3.40.850.10">
    <property type="entry name" value="Kinesin motor domain"/>
    <property type="match status" value="1"/>
</dbReference>
<dbReference type="GO" id="GO:0007018">
    <property type="term" value="P:microtubule-based movement"/>
    <property type="evidence" value="ECO:0007669"/>
    <property type="project" value="InterPro"/>
</dbReference>
<dbReference type="Pfam" id="PF00225">
    <property type="entry name" value="Kinesin"/>
    <property type="match status" value="1"/>
</dbReference>
<dbReference type="OrthoDB" id="123929at2759"/>
<evidence type="ECO:0000256" key="3">
    <source>
        <dbReference type="ARBA" id="ARBA00022553"/>
    </source>
</evidence>
<feature type="domain" description="Kinesin motor" evidence="13">
    <location>
        <begin position="61"/>
        <end position="488"/>
    </location>
</feature>
<dbReference type="InterPro" id="IPR047149">
    <property type="entry name" value="KIF11-like"/>
</dbReference>
<gene>
    <name evidence="15 16" type="primary">KIF20B</name>
</gene>
<dbReference type="InterPro" id="IPR001752">
    <property type="entry name" value="Kinesin_motor_dom"/>
</dbReference>
<dbReference type="GO" id="GO:0051231">
    <property type="term" value="P:spindle elongation"/>
    <property type="evidence" value="ECO:0007669"/>
    <property type="project" value="TreeGrafter"/>
</dbReference>
<dbReference type="PRINTS" id="PR00380">
    <property type="entry name" value="KINESINHEAVY"/>
</dbReference>
<name>A0A6P7XTY1_9AMPH</name>
<dbReference type="GeneID" id="115470123"/>
<evidence type="ECO:0000256" key="12">
    <source>
        <dbReference type="SAM" id="MobiDB-lite"/>
    </source>
</evidence>
<dbReference type="GO" id="GO:0008017">
    <property type="term" value="F:microtubule binding"/>
    <property type="evidence" value="ECO:0007669"/>
    <property type="project" value="InterPro"/>
</dbReference>
<reference evidence="15 16" key="1">
    <citation type="submission" date="2025-04" db="UniProtKB">
        <authorList>
            <consortium name="RefSeq"/>
        </authorList>
    </citation>
    <scope>IDENTIFICATION</scope>
</reference>
<evidence type="ECO:0000313" key="14">
    <source>
        <dbReference type="Proteomes" id="UP000515156"/>
    </source>
</evidence>
<evidence type="ECO:0000313" key="15">
    <source>
        <dbReference type="RefSeq" id="XP_030058911.1"/>
    </source>
</evidence>
<proteinExistence type="inferred from homology"/>
<dbReference type="GO" id="GO:0005634">
    <property type="term" value="C:nucleus"/>
    <property type="evidence" value="ECO:0007669"/>
    <property type="project" value="TreeGrafter"/>
</dbReference>
<keyword evidence="8 10" id="KW-0505">Motor protein</keyword>
<evidence type="ECO:0000256" key="9">
    <source>
        <dbReference type="ARBA" id="ARBA00023212"/>
    </source>
</evidence>
<keyword evidence="7 11" id="KW-0175">Coiled coil</keyword>
<comment type="subcellular location">
    <subcellularLocation>
        <location evidence="1">Cytoplasm</location>
        <location evidence="1">Cytoskeleton</location>
        <location evidence="1">Spindle</location>
    </subcellularLocation>
</comment>
<dbReference type="InterPro" id="IPR027417">
    <property type="entry name" value="P-loop_NTPase"/>
</dbReference>
<feature type="coiled-coil region" evidence="11">
    <location>
        <begin position="584"/>
        <end position="614"/>
    </location>
</feature>
<dbReference type="PANTHER" id="PTHR47970:SF29">
    <property type="entry name" value="KINESIN FAMILY MEMBER 20B"/>
    <property type="match status" value="1"/>
</dbReference>
<dbReference type="InterPro" id="IPR036961">
    <property type="entry name" value="Kinesin_motor_dom_sf"/>
</dbReference>
<dbReference type="CTD" id="9585"/>
<evidence type="ECO:0000259" key="13">
    <source>
        <dbReference type="PROSITE" id="PS50067"/>
    </source>
</evidence>
<dbReference type="Proteomes" id="UP000515156">
    <property type="component" value="Chromosome 5"/>
</dbReference>
<comment type="similarity">
    <text evidence="10">Belongs to the TRAFAC class myosin-kinesin ATPase superfamily. Kinesin family.</text>
</comment>
<feature type="compositionally biased region" description="Polar residues" evidence="12">
    <location>
        <begin position="1754"/>
        <end position="1772"/>
    </location>
</feature>
<keyword evidence="5 10" id="KW-0547">Nucleotide-binding</keyword>
<dbReference type="GO" id="GO:0005876">
    <property type="term" value="C:spindle microtubule"/>
    <property type="evidence" value="ECO:0007669"/>
    <property type="project" value="TreeGrafter"/>
</dbReference>
<feature type="region of interest" description="Disordered" evidence="12">
    <location>
        <begin position="1651"/>
        <end position="1701"/>
    </location>
</feature>
<evidence type="ECO:0000256" key="1">
    <source>
        <dbReference type="ARBA" id="ARBA00004186"/>
    </source>
</evidence>
<feature type="region of interest" description="Disordered" evidence="12">
    <location>
        <begin position="849"/>
        <end position="888"/>
    </location>
</feature>
<keyword evidence="14" id="KW-1185">Reference proteome</keyword>
<dbReference type="PANTHER" id="PTHR47970">
    <property type="entry name" value="KINESIN-LIKE PROTEIN KIF11"/>
    <property type="match status" value="1"/>
</dbReference>
<evidence type="ECO:0000256" key="11">
    <source>
        <dbReference type="SAM" id="Coils"/>
    </source>
</evidence>
<evidence type="ECO:0000313" key="16">
    <source>
        <dbReference type="RefSeq" id="XP_030058912.1"/>
    </source>
</evidence>
<dbReference type="CDD" id="cd21786">
    <property type="entry name" value="RBD_KIF20B"/>
    <property type="match status" value="1"/>
</dbReference>
<feature type="coiled-coil region" evidence="11">
    <location>
        <begin position="1453"/>
        <end position="1512"/>
    </location>
</feature>
<feature type="region of interest" description="Disordered" evidence="12">
    <location>
        <begin position="1728"/>
        <end position="1780"/>
    </location>
</feature>
<feature type="coiled-coil region" evidence="11">
    <location>
        <begin position="733"/>
        <end position="767"/>
    </location>
</feature>
<evidence type="ECO:0000256" key="4">
    <source>
        <dbReference type="ARBA" id="ARBA00022701"/>
    </source>
</evidence>
<feature type="coiled-coil region" evidence="11">
    <location>
        <begin position="970"/>
        <end position="1008"/>
    </location>
</feature>
<feature type="compositionally biased region" description="Polar residues" evidence="12">
    <location>
        <begin position="875"/>
        <end position="886"/>
    </location>
</feature>
<evidence type="ECO:0000256" key="2">
    <source>
        <dbReference type="ARBA" id="ARBA00022490"/>
    </source>
</evidence>
<feature type="compositionally biased region" description="Low complexity" evidence="12">
    <location>
        <begin position="1660"/>
        <end position="1674"/>
    </location>
</feature>
<feature type="compositionally biased region" description="Basic and acidic residues" evidence="12">
    <location>
        <begin position="1739"/>
        <end position="1753"/>
    </location>
</feature>
<keyword evidence="9" id="KW-0206">Cytoskeleton</keyword>
<organism evidence="14 16">
    <name type="scientific">Microcaecilia unicolor</name>
    <dbReference type="NCBI Taxonomy" id="1415580"/>
    <lineage>
        <taxon>Eukaryota</taxon>
        <taxon>Metazoa</taxon>
        <taxon>Chordata</taxon>
        <taxon>Craniata</taxon>
        <taxon>Vertebrata</taxon>
        <taxon>Euteleostomi</taxon>
        <taxon>Amphibia</taxon>
        <taxon>Gymnophiona</taxon>
        <taxon>Siphonopidae</taxon>
        <taxon>Microcaecilia</taxon>
    </lineage>
</organism>
<dbReference type="GO" id="GO:0072686">
    <property type="term" value="C:mitotic spindle"/>
    <property type="evidence" value="ECO:0007669"/>
    <property type="project" value="TreeGrafter"/>
</dbReference>
<dbReference type="SMART" id="SM00129">
    <property type="entry name" value="KISc"/>
    <property type="match status" value="1"/>
</dbReference>
<dbReference type="GO" id="GO:0090307">
    <property type="term" value="P:mitotic spindle assembly"/>
    <property type="evidence" value="ECO:0007669"/>
    <property type="project" value="TreeGrafter"/>
</dbReference>
<evidence type="ECO:0000256" key="8">
    <source>
        <dbReference type="ARBA" id="ARBA00023175"/>
    </source>
</evidence>
<dbReference type="InterPro" id="IPR019821">
    <property type="entry name" value="Kinesin_motor_CS"/>
</dbReference>
<dbReference type="SUPFAM" id="SSF52540">
    <property type="entry name" value="P-loop containing nucleoside triphosphate hydrolases"/>
    <property type="match status" value="1"/>
</dbReference>